<evidence type="ECO:0000256" key="5">
    <source>
        <dbReference type="ARBA" id="ARBA00022679"/>
    </source>
</evidence>
<protein>
    <recommendedName>
        <fullName evidence="12">UDP-N-acetylglucosamine 1-carboxyvinyltransferase</fullName>
        <ecNumber evidence="12">2.5.1.7</ecNumber>
    </recommendedName>
    <alternativeName>
        <fullName evidence="12">Enoylpyruvate transferase</fullName>
    </alternativeName>
    <alternativeName>
        <fullName evidence="12">UDP-N-acetylglucosamine enolpyruvyl transferase</fullName>
        <shortName evidence="12">EPT</shortName>
    </alternativeName>
</protein>
<keyword evidence="6 12" id="KW-0133">Cell shape</keyword>
<dbReference type="CDD" id="cd01555">
    <property type="entry name" value="UdpNAET"/>
    <property type="match status" value="1"/>
</dbReference>
<dbReference type="EC" id="2.5.1.7" evidence="12"/>
<dbReference type="PANTHER" id="PTHR43783:SF1">
    <property type="entry name" value="UDP-N-ACETYLGLUCOSAMINE 1-CARBOXYVINYLTRANSFERASE"/>
    <property type="match status" value="1"/>
</dbReference>
<comment type="similarity">
    <text evidence="10 12">Belongs to the EPSP synthase family. MurA subfamily.</text>
</comment>
<keyword evidence="8 12" id="KW-0131">Cell cycle</keyword>
<feature type="binding site" evidence="12">
    <location>
        <begin position="23"/>
        <end position="24"/>
    </location>
    <ligand>
        <name>phosphoenolpyruvate</name>
        <dbReference type="ChEBI" id="CHEBI:58702"/>
    </ligand>
</feature>
<dbReference type="GO" id="GO:0008360">
    <property type="term" value="P:regulation of cell shape"/>
    <property type="evidence" value="ECO:0007669"/>
    <property type="project" value="UniProtKB-KW"/>
</dbReference>
<dbReference type="OrthoDB" id="9803760at2"/>
<comment type="subcellular location">
    <subcellularLocation>
        <location evidence="1 12">Cytoplasm</location>
    </subcellularLocation>
</comment>
<evidence type="ECO:0000256" key="1">
    <source>
        <dbReference type="ARBA" id="ARBA00004496"/>
    </source>
</evidence>
<keyword evidence="9 12" id="KW-0961">Cell wall biogenesis/degradation</keyword>
<dbReference type="Gene3D" id="3.65.10.10">
    <property type="entry name" value="Enolpyruvate transferase domain"/>
    <property type="match status" value="2"/>
</dbReference>
<keyword evidence="7 12" id="KW-0573">Peptidoglycan synthesis</keyword>
<evidence type="ECO:0000313" key="14">
    <source>
        <dbReference type="EMBL" id="RIH78880.1"/>
    </source>
</evidence>
<name>A0A399E7X5_9DEIN</name>
<evidence type="ECO:0000256" key="2">
    <source>
        <dbReference type="ARBA" id="ARBA00004752"/>
    </source>
</evidence>
<sequence>MSRTLTIRGGVPLSGELRIFPAKNSALKLMAASILTEEPVTLTEVPRLRDIDVLLELLGHLGTRHAWEGRTLHLHTPEIRSTQAPFELVSKMRASFNVLGALAARAGEGTVPLPGGCNFAERPVDQHIKALRALGFEVTTEITEQGLAYTARRLKPASGRVVYDLPTLGGTEQALMAAALGGEAVLVNTPQEPEIVDLCNFLTMMGAEIKGIGSSILHIKGKPSLRGGRYTVIPDRIEAGTYLFAAAATRGSITLTNVEPFHMDAVLDKLAQSGHHITTGQDWIRLEATPHPQPFNLEAREYPGFVTDLQPPATAYLATVHGTSLVSDRVYPDRFTHASELARMGADVTLKDRTLVIQGRQLTGAAVEARDIRAGGGLIIAALAAEGESHITGMQYIERGYDDIENRLRSLGAQVGLQIPELALAAD</sequence>
<keyword evidence="5 12" id="KW-0808">Transferase</keyword>
<comment type="pathway">
    <text evidence="2 12">Cell wall biogenesis; peptidoglycan biosynthesis.</text>
</comment>
<dbReference type="NCBIfam" id="NF006873">
    <property type="entry name" value="PRK09369.1"/>
    <property type="match status" value="1"/>
</dbReference>
<evidence type="ECO:0000256" key="9">
    <source>
        <dbReference type="ARBA" id="ARBA00023316"/>
    </source>
</evidence>
<keyword evidence="12" id="KW-0670">Pyruvate</keyword>
<organism evidence="14 15">
    <name type="scientific">Meiothermus taiwanensis</name>
    <dbReference type="NCBI Taxonomy" id="172827"/>
    <lineage>
        <taxon>Bacteria</taxon>
        <taxon>Thermotogati</taxon>
        <taxon>Deinococcota</taxon>
        <taxon>Deinococci</taxon>
        <taxon>Thermales</taxon>
        <taxon>Thermaceae</taxon>
        <taxon>Meiothermus</taxon>
    </lineage>
</organism>
<dbReference type="GO" id="GO:0019277">
    <property type="term" value="P:UDP-N-acetylgalactosamine biosynthetic process"/>
    <property type="evidence" value="ECO:0007669"/>
    <property type="project" value="InterPro"/>
</dbReference>
<feature type="binding site" evidence="12">
    <location>
        <position position="308"/>
    </location>
    <ligand>
        <name>UDP-N-acetyl-alpha-D-glucosamine</name>
        <dbReference type="ChEBI" id="CHEBI:57705"/>
    </ligand>
</feature>
<dbReference type="GO" id="GO:0071555">
    <property type="term" value="P:cell wall organization"/>
    <property type="evidence" value="ECO:0007669"/>
    <property type="project" value="UniProtKB-KW"/>
</dbReference>
<dbReference type="UniPathway" id="UPA00219"/>
<evidence type="ECO:0000256" key="3">
    <source>
        <dbReference type="ARBA" id="ARBA00022490"/>
    </source>
</evidence>
<comment type="caution">
    <text evidence="12">Lacks conserved residue(s) required for the propagation of feature annotation.</text>
</comment>
<feature type="domain" description="Enolpyruvate transferase" evidence="13">
    <location>
        <begin position="8"/>
        <end position="408"/>
    </location>
</feature>
<dbReference type="GO" id="GO:0051301">
    <property type="term" value="P:cell division"/>
    <property type="evidence" value="ECO:0007669"/>
    <property type="project" value="UniProtKB-KW"/>
</dbReference>
<evidence type="ECO:0000256" key="4">
    <source>
        <dbReference type="ARBA" id="ARBA00022618"/>
    </source>
</evidence>
<dbReference type="InterPro" id="IPR036968">
    <property type="entry name" value="Enolpyruvate_Tfrase_sf"/>
</dbReference>
<dbReference type="HAMAP" id="MF_00111">
    <property type="entry name" value="MurA"/>
    <property type="match status" value="1"/>
</dbReference>
<dbReference type="InterPro" id="IPR013792">
    <property type="entry name" value="RNA3'P_cycl/enolpyr_Trfase_a/b"/>
</dbReference>
<evidence type="ECO:0000256" key="6">
    <source>
        <dbReference type="ARBA" id="ARBA00022960"/>
    </source>
</evidence>
<reference evidence="14 15" key="1">
    <citation type="submission" date="2018-08" db="EMBL/GenBank/DDBJ databases">
        <title>Meiothermus cateniformans JCM 15151 genome sequencing project.</title>
        <authorList>
            <person name="Da Costa M.S."/>
            <person name="Albuquerque L."/>
            <person name="Raposo P."/>
            <person name="Froufe H.J.C."/>
            <person name="Barroso C.S."/>
            <person name="Egas C."/>
        </authorList>
    </citation>
    <scope>NUCLEOTIDE SEQUENCE [LARGE SCALE GENOMIC DNA]</scope>
    <source>
        <strain evidence="14 15">JCM 15151</strain>
    </source>
</reference>
<keyword evidence="4 12" id="KW-0132">Cell division</keyword>
<evidence type="ECO:0000256" key="8">
    <source>
        <dbReference type="ARBA" id="ARBA00023306"/>
    </source>
</evidence>
<dbReference type="InterPro" id="IPR050068">
    <property type="entry name" value="MurA_subfamily"/>
</dbReference>
<comment type="caution">
    <text evidence="14">The sequence shown here is derived from an EMBL/GenBank/DDBJ whole genome shotgun (WGS) entry which is preliminary data.</text>
</comment>
<dbReference type="GO" id="GO:0008760">
    <property type="term" value="F:UDP-N-acetylglucosamine 1-carboxyvinyltransferase activity"/>
    <property type="evidence" value="ECO:0007669"/>
    <property type="project" value="UniProtKB-UniRule"/>
</dbReference>
<comment type="catalytic activity">
    <reaction evidence="11 12">
        <text>phosphoenolpyruvate + UDP-N-acetyl-alpha-D-glucosamine = UDP-N-acetyl-3-O-(1-carboxyvinyl)-alpha-D-glucosamine + phosphate</text>
        <dbReference type="Rhea" id="RHEA:18681"/>
        <dbReference type="ChEBI" id="CHEBI:43474"/>
        <dbReference type="ChEBI" id="CHEBI:57705"/>
        <dbReference type="ChEBI" id="CHEBI:58702"/>
        <dbReference type="ChEBI" id="CHEBI:68483"/>
        <dbReference type="EC" id="2.5.1.7"/>
    </reaction>
</comment>
<evidence type="ECO:0000256" key="12">
    <source>
        <dbReference type="HAMAP-Rule" id="MF_00111"/>
    </source>
</evidence>
<dbReference type="Proteomes" id="UP000266089">
    <property type="component" value="Unassembled WGS sequence"/>
</dbReference>
<feature type="modified residue" description="2-(S-cysteinyl)pyruvic acid O-phosphothioketal" evidence="12">
    <location>
        <position position="117"/>
    </location>
</feature>
<proteinExistence type="inferred from homology"/>
<dbReference type="RefSeq" id="WP_119361468.1">
    <property type="nucleotide sequence ID" value="NZ_JBHSXZ010000015.1"/>
</dbReference>
<comment type="function">
    <text evidence="12">Cell wall formation. Adds enolpyruvyl to UDP-N-acetylglucosamine.</text>
</comment>
<dbReference type="InterPro" id="IPR005750">
    <property type="entry name" value="UDP_GlcNAc_COvinyl_MurA"/>
</dbReference>
<gene>
    <name evidence="12 14" type="primary">murA</name>
    <name evidence="14" type="ORF">Mcate_00592</name>
</gene>
<feature type="active site" description="Proton donor" evidence="12">
    <location>
        <position position="117"/>
    </location>
</feature>
<dbReference type="EMBL" id="QWKX01000010">
    <property type="protein sequence ID" value="RIH78880.1"/>
    <property type="molecule type" value="Genomic_DNA"/>
</dbReference>
<evidence type="ECO:0000256" key="10">
    <source>
        <dbReference type="ARBA" id="ARBA00038367"/>
    </source>
</evidence>
<evidence type="ECO:0000259" key="13">
    <source>
        <dbReference type="Pfam" id="PF00275"/>
    </source>
</evidence>
<dbReference type="AlphaFoldDB" id="A0A399E7X5"/>
<dbReference type="PANTHER" id="PTHR43783">
    <property type="entry name" value="UDP-N-ACETYLGLUCOSAMINE 1-CARBOXYVINYLTRANSFERASE"/>
    <property type="match status" value="1"/>
</dbReference>
<feature type="binding site" evidence="12">
    <location>
        <position position="330"/>
    </location>
    <ligand>
        <name>UDP-N-acetyl-alpha-D-glucosamine</name>
        <dbReference type="ChEBI" id="CHEBI:57705"/>
    </ligand>
</feature>
<feature type="binding site" evidence="12">
    <location>
        <begin position="122"/>
        <end position="126"/>
    </location>
    <ligand>
        <name>UDP-N-acetyl-alpha-D-glucosamine</name>
        <dbReference type="ChEBI" id="CHEBI:57705"/>
    </ligand>
</feature>
<keyword evidence="3 12" id="KW-0963">Cytoplasm</keyword>
<dbReference type="InterPro" id="IPR001986">
    <property type="entry name" value="Enolpyruvate_Tfrase_dom"/>
</dbReference>
<dbReference type="GO" id="GO:0009252">
    <property type="term" value="P:peptidoglycan biosynthetic process"/>
    <property type="evidence" value="ECO:0007669"/>
    <property type="project" value="UniProtKB-UniRule"/>
</dbReference>
<dbReference type="GO" id="GO:0005737">
    <property type="term" value="C:cytoplasm"/>
    <property type="evidence" value="ECO:0007669"/>
    <property type="project" value="UniProtKB-SubCell"/>
</dbReference>
<feature type="binding site" evidence="12">
    <location>
        <position position="93"/>
    </location>
    <ligand>
        <name>UDP-N-acetyl-alpha-D-glucosamine</name>
        <dbReference type="ChEBI" id="CHEBI:57705"/>
    </ligand>
</feature>
<dbReference type="Pfam" id="PF00275">
    <property type="entry name" value="EPSP_synthase"/>
    <property type="match status" value="1"/>
</dbReference>
<dbReference type="SUPFAM" id="SSF55205">
    <property type="entry name" value="EPT/RTPC-like"/>
    <property type="match status" value="1"/>
</dbReference>
<evidence type="ECO:0000256" key="11">
    <source>
        <dbReference type="ARBA" id="ARBA00047527"/>
    </source>
</evidence>
<accession>A0A399E7X5</accession>
<dbReference type="NCBIfam" id="TIGR01072">
    <property type="entry name" value="murA"/>
    <property type="match status" value="1"/>
</dbReference>
<evidence type="ECO:0000313" key="15">
    <source>
        <dbReference type="Proteomes" id="UP000266089"/>
    </source>
</evidence>
<evidence type="ECO:0000256" key="7">
    <source>
        <dbReference type="ARBA" id="ARBA00022984"/>
    </source>
</evidence>